<dbReference type="PANTHER" id="PTHR36617">
    <property type="entry name" value="PROTEIN, PUTATIVE-RELATED"/>
    <property type="match status" value="1"/>
</dbReference>
<evidence type="ECO:0000313" key="1">
    <source>
        <dbReference type="EMBL" id="RVW42419.1"/>
    </source>
</evidence>
<dbReference type="PANTHER" id="PTHR36617:SF15">
    <property type="entry name" value="REVERSE TRANSCRIPTASE ZINC-BINDING DOMAIN-CONTAINING PROTEIN"/>
    <property type="match status" value="1"/>
</dbReference>
<organism evidence="1 2">
    <name type="scientific">Vitis vinifera</name>
    <name type="common">Grape</name>
    <dbReference type="NCBI Taxonomy" id="29760"/>
    <lineage>
        <taxon>Eukaryota</taxon>
        <taxon>Viridiplantae</taxon>
        <taxon>Streptophyta</taxon>
        <taxon>Embryophyta</taxon>
        <taxon>Tracheophyta</taxon>
        <taxon>Spermatophyta</taxon>
        <taxon>Magnoliopsida</taxon>
        <taxon>eudicotyledons</taxon>
        <taxon>Gunneridae</taxon>
        <taxon>Pentapetalae</taxon>
        <taxon>rosids</taxon>
        <taxon>Vitales</taxon>
        <taxon>Vitaceae</taxon>
        <taxon>Viteae</taxon>
        <taxon>Vitis</taxon>
    </lineage>
</organism>
<dbReference type="AlphaFoldDB" id="A0A438E407"/>
<gene>
    <name evidence="1" type="ORF">CK203_070905</name>
</gene>
<dbReference type="EMBL" id="QGNW01001405">
    <property type="protein sequence ID" value="RVW42419.1"/>
    <property type="molecule type" value="Genomic_DNA"/>
</dbReference>
<dbReference type="Proteomes" id="UP000288805">
    <property type="component" value="Unassembled WGS sequence"/>
</dbReference>
<sequence length="231" mass="26176">MDLLLIWGLIYPQNIILPNLKIEVSPPTQPNRSKIGPGGISPISPHGKVRAHACPPLWGVLVAHVGPISVYTKAFNSCISQRSVSVDARVQVIYEVSCINKTMFQIDDGRVWAINSYHIFGKWTPCFRLRSGLRLDMVKVQIYAQFQFQGALLQNKVVFSVGNCRSVKFWKDNWCGNLALCNSFPSLYAFASSKEAWVVEFWDPSGEEGVWSPRFSRPFNDWEVERLLLTI</sequence>
<accession>A0A438E407</accession>
<protein>
    <submittedName>
        <fullName evidence="1">Uncharacterized protein</fullName>
    </submittedName>
</protein>
<name>A0A438E407_VITVI</name>
<proteinExistence type="predicted"/>
<evidence type="ECO:0000313" key="2">
    <source>
        <dbReference type="Proteomes" id="UP000288805"/>
    </source>
</evidence>
<comment type="caution">
    <text evidence="1">The sequence shown here is derived from an EMBL/GenBank/DDBJ whole genome shotgun (WGS) entry which is preliminary data.</text>
</comment>
<reference evidence="1 2" key="1">
    <citation type="journal article" date="2018" name="PLoS Genet.">
        <title>Population sequencing reveals clonal diversity and ancestral inbreeding in the grapevine cultivar Chardonnay.</title>
        <authorList>
            <person name="Roach M.J."/>
            <person name="Johnson D.L."/>
            <person name="Bohlmann J."/>
            <person name="van Vuuren H.J."/>
            <person name="Jones S.J."/>
            <person name="Pretorius I.S."/>
            <person name="Schmidt S.A."/>
            <person name="Borneman A.R."/>
        </authorList>
    </citation>
    <scope>NUCLEOTIDE SEQUENCE [LARGE SCALE GENOMIC DNA]</scope>
    <source>
        <strain evidence="2">cv. Chardonnay</strain>
        <tissue evidence="1">Leaf</tissue>
    </source>
</reference>